<comment type="caution">
    <text evidence="1">The sequence shown here is derived from an EMBL/GenBank/DDBJ whole genome shotgun (WGS) entry which is preliminary data.</text>
</comment>
<organism evidence="1 2">
    <name type="scientific">Vaccinium darrowii</name>
    <dbReference type="NCBI Taxonomy" id="229202"/>
    <lineage>
        <taxon>Eukaryota</taxon>
        <taxon>Viridiplantae</taxon>
        <taxon>Streptophyta</taxon>
        <taxon>Embryophyta</taxon>
        <taxon>Tracheophyta</taxon>
        <taxon>Spermatophyta</taxon>
        <taxon>Magnoliopsida</taxon>
        <taxon>eudicotyledons</taxon>
        <taxon>Gunneridae</taxon>
        <taxon>Pentapetalae</taxon>
        <taxon>asterids</taxon>
        <taxon>Ericales</taxon>
        <taxon>Ericaceae</taxon>
        <taxon>Vaccinioideae</taxon>
        <taxon>Vaccinieae</taxon>
        <taxon>Vaccinium</taxon>
    </lineage>
</organism>
<keyword evidence="2" id="KW-1185">Reference proteome</keyword>
<dbReference type="Proteomes" id="UP000828048">
    <property type="component" value="Chromosome 7"/>
</dbReference>
<proteinExistence type="predicted"/>
<accession>A0ACB7Y9F7</accession>
<sequence length="524" mass="57186">MENKEEDIVIVGAGIAGLTTALGLHRLGLRSLVLESSDSLRVTGFALTLWTNAWRAMDAVGIGNSLRQHYPQIPGFRLFSSVSGVTSDISPDVEGKDKGYESRCVLRKELLETLGGELPHGTIRYSSKVVSIENSGYHKLLHLADDSTLKTKVLIGCDGVNSVVAKWLGLQNPVDSGRSGIRGFVEFPDGHGFQPRFHWYFGGGVRYGFLPCDDKCMNWFCTFKSSVQHDDGMGQNPAKMKQFVLSKISKVPQKSASVVEMTELDSISCSPLKLRLPWNLVLGNISKGNVCVAGDALHPMTPDIGQGGCAALEDSVVLARCIAEALLRKPRKEEIANEEKISKGEEEHERIKKGLEKFAKERRRRSFRLVSAGYLVGLLQESDWKVMRPKDSPCLSILIHSFLEDDTAIGGELSDYESDSKRDLSMPDPMDVIEELVNQSVTIKADSIGNSLSTHVSNAMATFKFSFVKPNKSVLYLSAAVTSSNRQTRPGGLLETGISGSGDCGGGDGCDERGRRVQVVEKGM</sequence>
<reference evidence="1 2" key="1">
    <citation type="journal article" date="2021" name="Hortic Res">
        <title>High-quality reference genome and annotation aids understanding of berry development for evergreen blueberry (Vaccinium darrowii).</title>
        <authorList>
            <person name="Yu J."/>
            <person name="Hulse-Kemp A.M."/>
            <person name="Babiker E."/>
            <person name="Staton M."/>
        </authorList>
    </citation>
    <scope>NUCLEOTIDE SEQUENCE [LARGE SCALE GENOMIC DNA]</scope>
    <source>
        <strain evidence="2">cv. NJ 8807/NJ 8810</strain>
        <tissue evidence="1">Young leaf</tissue>
    </source>
</reference>
<name>A0ACB7Y9F7_9ERIC</name>
<gene>
    <name evidence="1" type="ORF">Vadar_029168</name>
</gene>
<evidence type="ECO:0000313" key="1">
    <source>
        <dbReference type="EMBL" id="KAH7850203.1"/>
    </source>
</evidence>
<evidence type="ECO:0000313" key="2">
    <source>
        <dbReference type="Proteomes" id="UP000828048"/>
    </source>
</evidence>
<dbReference type="EMBL" id="CM037157">
    <property type="protein sequence ID" value="KAH7850203.1"/>
    <property type="molecule type" value="Genomic_DNA"/>
</dbReference>
<protein>
    <submittedName>
        <fullName evidence="1">Uncharacterized protein</fullName>
    </submittedName>
</protein>